<dbReference type="AlphaFoldDB" id="A0A7X5HW42"/>
<evidence type="ECO:0000256" key="1">
    <source>
        <dbReference type="ARBA" id="ARBA00001946"/>
    </source>
</evidence>
<dbReference type="Pfam" id="PF00781">
    <property type="entry name" value="DAGK_cat"/>
    <property type="match status" value="1"/>
</dbReference>
<comment type="similarity">
    <text evidence="2">Belongs to the diacylglycerol/lipid kinase family.</text>
</comment>
<keyword evidence="7 14" id="KW-0418">Kinase</keyword>
<dbReference type="SUPFAM" id="SSF111331">
    <property type="entry name" value="NAD kinase/diacylglycerol kinase-like"/>
    <property type="match status" value="1"/>
</dbReference>
<dbReference type="RefSeq" id="WP_162370473.1">
    <property type="nucleotide sequence ID" value="NZ_JAAEEH010000020.1"/>
</dbReference>
<dbReference type="SMART" id="SM00046">
    <property type="entry name" value="DAGKc"/>
    <property type="match status" value="1"/>
</dbReference>
<evidence type="ECO:0000256" key="9">
    <source>
        <dbReference type="ARBA" id="ARBA00022842"/>
    </source>
</evidence>
<evidence type="ECO:0000256" key="11">
    <source>
        <dbReference type="ARBA" id="ARBA00023209"/>
    </source>
</evidence>
<dbReference type="InterPro" id="IPR045540">
    <property type="entry name" value="YegS/DAGK_C"/>
</dbReference>
<keyword evidence="3" id="KW-0444">Lipid biosynthesis</keyword>
<organism evidence="14 15">
    <name type="scientific">Anaerotalea alkaliphila</name>
    <dbReference type="NCBI Taxonomy" id="2662126"/>
    <lineage>
        <taxon>Bacteria</taxon>
        <taxon>Bacillati</taxon>
        <taxon>Bacillota</taxon>
        <taxon>Clostridia</taxon>
        <taxon>Eubacteriales</taxon>
        <taxon>Anaerotalea</taxon>
    </lineage>
</organism>
<evidence type="ECO:0000259" key="13">
    <source>
        <dbReference type="PROSITE" id="PS50146"/>
    </source>
</evidence>
<evidence type="ECO:0000256" key="3">
    <source>
        <dbReference type="ARBA" id="ARBA00022516"/>
    </source>
</evidence>
<dbReference type="InterPro" id="IPR016064">
    <property type="entry name" value="NAD/diacylglycerol_kinase_sf"/>
</dbReference>
<dbReference type="GO" id="GO:0008654">
    <property type="term" value="P:phospholipid biosynthetic process"/>
    <property type="evidence" value="ECO:0007669"/>
    <property type="project" value="UniProtKB-KW"/>
</dbReference>
<keyword evidence="11" id="KW-0594">Phospholipid biosynthesis</keyword>
<dbReference type="Proteomes" id="UP000461585">
    <property type="component" value="Unassembled WGS sequence"/>
</dbReference>
<comment type="caution">
    <text evidence="14">The sequence shown here is derived from an EMBL/GenBank/DDBJ whole genome shotgun (WGS) entry which is preliminary data.</text>
</comment>
<keyword evidence="12" id="KW-1208">Phospholipid metabolism</keyword>
<dbReference type="InterPro" id="IPR017438">
    <property type="entry name" value="ATP-NAD_kinase_N"/>
</dbReference>
<dbReference type="PANTHER" id="PTHR12358">
    <property type="entry name" value="SPHINGOSINE KINASE"/>
    <property type="match status" value="1"/>
</dbReference>
<evidence type="ECO:0000256" key="10">
    <source>
        <dbReference type="ARBA" id="ARBA00023098"/>
    </source>
</evidence>
<dbReference type="GO" id="GO:0005524">
    <property type="term" value="F:ATP binding"/>
    <property type="evidence" value="ECO:0007669"/>
    <property type="project" value="UniProtKB-KW"/>
</dbReference>
<evidence type="ECO:0000256" key="4">
    <source>
        <dbReference type="ARBA" id="ARBA00022679"/>
    </source>
</evidence>
<name>A0A7X5HW42_9FIRM</name>
<keyword evidence="15" id="KW-1185">Reference proteome</keyword>
<dbReference type="Gene3D" id="3.40.50.10330">
    <property type="entry name" value="Probable inorganic polyphosphate/atp-NAD kinase, domain 1"/>
    <property type="match status" value="1"/>
</dbReference>
<keyword evidence="10" id="KW-0443">Lipid metabolism</keyword>
<feature type="domain" description="DAGKc" evidence="13">
    <location>
        <begin position="1"/>
        <end position="135"/>
    </location>
</feature>
<keyword evidence="6" id="KW-0547">Nucleotide-binding</keyword>
<evidence type="ECO:0000256" key="2">
    <source>
        <dbReference type="ARBA" id="ARBA00005983"/>
    </source>
</evidence>
<evidence type="ECO:0000313" key="14">
    <source>
        <dbReference type="EMBL" id="NDL67745.1"/>
    </source>
</evidence>
<keyword evidence="9" id="KW-0460">Magnesium</keyword>
<dbReference type="InterPro" id="IPR050187">
    <property type="entry name" value="Lipid_Phosphate_FormReg"/>
</dbReference>
<dbReference type="InterPro" id="IPR001206">
    <property type="entry name" value="Diacylglycerol_kinase_cat_dom"/>
</dbReference>
<evidence type="ECO:0000256" key="8">
    <source>
        <dbReference type="ARBA" id="ARBA00022840"/>
    </source>
</evidence>
<dbReference type="Gene3D" id="2.60.200.40">
    <property type="match status" value="1"/>
</dbReference>
<dbReference type="Pfam" id="PF19279">
    <property type="entry name" value="YegS_C"/>
    <property type="match status" value="1"/>
</dbReference>
<keyword evidence="8" id="KW-0067">ATP-binding</keyword>
<dbReference type="GO" id="GO:0004143">
    <property type="term" value="F:ATP-dependent diacylglycerol kinase activity"/>
    <property type="evidence" value="ECO:0007669"/>
    <property type="project" value="TreeGrafter"/>
</dbReference>
<evidence type="ECO:0000256" key="7">
    <source>
        <dbReference type="ARBA" id="ARBA00022777"/>
    </source>
</evidence>
<keyword evidence="4" id="KW-0808">Transferase</keyword>
<dbReference type="PROSITE" id="PS50146">
    <property type="entry name" value="DAGK"/>
    <property type="match status" value="1"/>
</dbReference>
<dbReference type="GO" id="GO:0046872">
    <property type="term" value="F:metal ion binding"/>
    <property type="evidence" value="ECO:0007669"/>
    <property type="project" value="UniProtKB-KW"/>
</dbReference>
<protein>
    <submittedName>
        <fullName evidence="14">YegS/Rv2252/BmrU family lipid kinase</fullName>
    </submittedName>
</protein>
<dbReference type="NCBIfam" id="TIGR00147">
    <property type="entry name" value="YegS/Rv2252/BmrU family lipid kinase"/>
    <property type="match status" value="1"/>
</dbReference>
<evidence type="ECO:0000256" key="12">
    <source>
        <dbReference type="ARBA" id="ARBA00023264"/>
    </source>
</evidence>
<accession>A0A7X5HW42</accession>
<proteinExistence type="inferred from homology"/>
<keyword evidence="5" id="KW-0479">Metal-binding</keyword>
<dbReference type="PANTHER" id="PTHR12358:SF106">
    <property type="entry name" value="LIPID KINASE YEGS"/>
    <property type="match status" value="1"/>
</dbReference>
<evidence type="ECO:0000313" key="15">
    <source>
        <dbReference type="Proteomes" id="UP000461585"/>
    </source>
</evidence>
<reference evidence="14 15" key="1">
    <citation type="submission" date="2020-01" db="EMBL/GenBank/DDBJ databases">
        <title>Anaeroalcalibacter tamaniensis gen. nov., sp. nov., moderately halophilic strictly anaerobic fermenter bacterium from mud volcano of Taman peninsula.</title>
        <authorList>
            <person name="Frolova A."/>
            <person name="Merkel A.Y."/>
            <person name="Slobodkin A.I."/>
        </authorList>
    </citation>
    <scope>NUCLEOTIDE SEQUENCE [LARGE SCALE GENOMIC DNA]</scope>
    <source>
        <strain evidence="14 15">F-3ap</strain>
    </source>
</reference>
<evidence type="ECO:0000256" key="6">
    <source>
        <dbReference type="ARBA" id="ARBA00022741"/>
    </source>
</evidence>
<evidence type="ECO:0000256" key="5">
    <source>
        <dbReference type="ARBA" id="ARBA00022723"/>
    </source>
</evidence>
<gene>
    <name evidence="14" type="ORF">GXN74_08345</name>
</gene>
<dbReference type="GO" id="GO:0005886">
    <property type="term" value="C:plasma membrane"/>
    <property type="evidence" value="ECO:0007669"/>
    <property type="project" value="TreeGrafter"/>
</dbReference>
<dbReference type="InterPro" id="IPR005218">
    <property type="entry name" value="Diacylglycerol/lipid_kinase"/>
</dbReference>
<sequence length="307" mass="33601">MKGYVLLVYNPAAGSQVFPAKLDYVAEVFQEKGLEVRLYRTGREETYGGVFEGRDLGGCKAVLVAGGDGTVNAVVNRMQGLGEPYRDIPLGIIPAGTANDFAFHLGIPSNISEAVDRLGALQSKDIDLGHVNDRFFINVCSGGLLTTISQYVDPELKNTLGKLAYYLKGVQQLPRFKKLDFTITTEHWSREEELYLFLVLNGSSAGGFNAIGPDSSVEDGLLDFVGVRACPIQDIPLLFAKILMGDHLNDRNILHFRAERITIDCKTCLEGWVEEAEGTGQSDVDGEAGPDFPLEIRVLPGRLKILY</sequence>
<comment type="cofactor">
    <cofactor evidence="1">
        <name>Mg(2+)</name>
        <dbReference type="ChEBI" id="CHEBI:18420"/>
    </cofactor>
</comment>
<dbReference type="EMBL" id="JAAEEH010000020">
    <property type="protein sequence ID" value="NDL67745.1"/>
    <property type="molecule type" value="Genomic_DNA"/>
</dbReference>